<dbReference type="PANTHER" id="PTHR43725:SF53">
    <property type="entry name" value="UDP-ARABINOSE 4-EPIMERASE 1"/>
    <property type="match status" value="1"/>
</dbReference>
<evidence type="ECO:0000259" key="3">
    <source>
        <dbReference type="Pfam" id="PF01370"/>
    </source>
</evidence>
<feature type="transmembrane region" description="Helical" evidence="2">
    <location>
        <begin position="6"/>
        <end position="28"/>
    </location>
</feature>
<dbReference type="SUPFAM" id="SSF51735">
    <property type="entry name" value="NAD(P)-binding Rossmann-fold domains"/>
    <property type="match status" value="1"/>
</dbReference>
<keyword evidence="2" id="KW-1133">Transmembrane helix</keyword>
<reference evidence="4" key="1">
    <citation type="submission" date="2013-08" db="EMBL/GenBank/DDBJ databases">
        <authorList>
            <person name="Mendez C."/>
            <person name="Richter M."/>
            <person name="Ferrer M."/>
            <person name="Sanchez J."/>
        </authorList>
    </citation>
    <scope>NUCLEOTIDE SEQUENCE</scope>
</reference>
<dbReference type="Gene3D" id="3.90.25.10">
    <property type="entry name" value="UDP-galactose 4-epimerase, domain 1"/>
    <property type="match status" value="2"/>
</dbReference>
<dbReference type="Pfam" id="PF01370">
    <property type="entry name" value="Epimerase"/>
    <property type="match status" value="1"/>
</dbReference>
<gene>
    <name evidence="4" type="ORF">B2A_00861</name>
</gene>
<name>T1CJM5_9ZZZZ</name>
<dbReference type="EMBL" id="AUZZ01000655">
    <property type="protein sequence ID" value="EQD67139.1"/>
    <property type="molecule type" value="Genomic_DNA"/>
</dbReference>
<dbReference type="AlphaFoldDB" id="T1CJM5"/>
<feature type="domain" description="NAD-dependent epimerase/dehydratase" evidence="3">
    <location>
        <begin position="10"/>
        <end position="245"/>
    </location>
</feature>
<dbReference type="PANTHER" id="PTHR43725">
    <property type="entry name" value="UDP-GLUCOSE 4-EPIMERASE"/>
    <property type="match status" value="1"/>
</dbReference>
<evidence type="ECO:0000313" key="4">
    <source>
        <dbReference type="EMBL" id="EQD67139.1"/>
    </source>
</evidence>
<sequence length="310" mass="33725">MVANGAAGPVVVTGGAGAIGAVLVRALLAEGRKVRVIDNLSGGRIEHLTEVLADPRLSFLEADLADPDRYQESFRGASEVWHLAANADIQKGTADPGIDLREGLLNAFRVMDAARRHAVPKLLFSSSSVVYGQPSTFPTPEGYGPLLPESIYGASKLSVEAFLSGFAHCYGIRTYLYRFANIIGPFMTHGVIYDFFEKLRRDPSRLEVLGDGRQAKSYLRSEDCVAGMMFIRDHAAEPVNVFNLGARDRISVQEIAERVVAVHGGRARIEYTGGERGWVGDVPRQLLDITRAERLGWTPTLSSPAAVDRT</sequence>
<comment type="caution">
    <text evidence="4">The sequence shown here is derived from an EMBL/GenBank/DDBJ whole genome shotgun (WGS) entry which is preliminary data.</text>
</comment>
<comment type="similarity">
    <text evidence="1">Belongs to the NAD(P)-dependent epimerase/dehydratase family.</text>
</comment>
<feature type="non-terminal residue" evidence="4">
    <location>
        <position position="310"/>
    </location>
</feature>
<evidence type="ECO:0000256" key="1">
    <source>
        <dbReference type="ARBA" id="ARBA00007637"/>
    </source>
</evidence>
<organism evidence="4">
    <name type="scientific">mine drainage metagenome</name>
    <dbReference type="NCBI Taxonomy" id="410659"/>
    <lineage>
        <taxon>unclassified sequences</taxon>
        <taxon>metagenomes</taxon>
        <taxon>ecological metagenomes</taxon>
    </lineage>
</organism>
<reference evidence="4" key="2">
    <citation type="journal article" date="2014" name="ISME J.">
        <title>Microbial stratification in low pH oxic and suboxic macroscopic growths along an acid mine drainage.</title>
        <authorList>
            <person name="Mendez-Garcia C."/>
            <person name="Mesa V."/>
            <person name="Sprenger R.R."/>
            <person name="Richter M."/>
            <person name="Diez M.S."/>
            <person name="Solano J."/>
            <person name="Bargiela R."/>
            <person name="Golyshina O.V."/>
            <person name="Manteca A."/>
            <person name="Ramos J.L."/>
            <person name="Gallego J.R."/>
            <person name="Llorente I."/>
            <person name="Martins Dos Santos V.A."/>
            <person name="Jensen O.N."/>
            <person name="Pelaez A.I."/>
            <person name="Sanchez J."/>
            <person name="Ferrer M."/>
        </authorList>
    </citation>
    <scope>NUCLEOTIDE SEQUENCE</scope>
</reference>
<proteinExistence type="inferred from homology"/>
<evidence type="ECO:0000256" key="2">
    <source>
        <dbReference type="SAM" id="Phobius"/>
    </source>
</evidence>
<dbReference type="Gene3D" id="3.40.50.720">
    <property type="entry name" value="NAD(P)-binding Rossmann-like Domain"/>
    <property type="match status" value="1"/>
</dbReference>
<accession>T1CJM5</accession>
<dbReference type="InterPro" id="IPR001509">
    <property type="entry name" value="Epimerase_deHydtase"/>
</dbReference>
<dbReference type="InterPro" id="IPR036291">
    <property type="entry name" value="NAD(P)-bd_dom_sf"/>
</dbReference>
<protein>
    <submittedName>
        <fullName evidence="4">NAD-dependent epimerase/dehydratase family protein</fullName>
    </submittedName>
</protein>
<keyword evidence="2" id="KW-0812">Transmembrane</keyword>
<keyword evidence="2" id="KW-0472">Membrane</keyword>